<dbReference type="Gene3D" id="3.40.50.300">
    <property type="entry name" value="P-loop containing nucleotide triphosphate hydrolases"/>
    <property type="match status" value="1"/>
</dbReference>
<evidence type="ECO:0000313" key="3">
    <source>
        <dbReference type="Proteomes" id="UP000887043"/>
    </source>
</evidence>
<protein>
    <recommendedName>
        <fullName evidence="1">ATPase AAA-type core domain-containing protein</fullName>
    </recommendedName>
</protein>
<comment type="caution">
    <text evidence="2">The sequence shown here is derived from an EMBL/GenBank/DDBJ whole genome shotgun (WGS) entry which is preliminary data.</text>
</comment>
<dbReference type="SUPFAM" id="SSF52540">
    <property type="entry name" value="P-loop containing nucleoside triphosphate hydrolases"/>
    <property type="match status" value="1"/>
</dbReference>
<accession>A0AA37HXW8</accession>
<dbReference type="GO" id="GO:0016887">
    <property type="term" value="F:ATP hydrolysis activity"/>
    <property type="evidence" value="ECO:0007669"/>
    <property type="project" value="InterPro"/>
</dbReference>
<organism evidence="2 3">
    <name type="scientific">Segatella bryantii</name>
    <name type="common">Prevotella bryantii</name>
    <dbReference type="NCBI Taxonomy" id="77095"/>
    <lineage>
        <taxon>Bacteria</taxon>
        <taxon>Pseudomonadati</taxon>
        <taxon>Bacteroidota</taxon>
        <taxon>Bacteroidia</taxon>
        <taxon>Bacteroidales</taxon>
        <taxon>Prevotellaceae</taxon>
        <taxon>Segatella</taxon>
    </lineage>
</organism>
<reference evidence="2" key="1">
    <citation type="submission" date="2021-08" db="EMBL/GenBank/DDBJ databases">
        <title>Prevotella lacticifex sp. nov., isolated from rumen of cow.</title>
        <authorList>
            <person name="Shinkai T."/>
            <person name="Ikeyama N."/>
            <person name="Kumagai M."/>
            <person name="Ohmori H."/>
            <person name="Sakamoto M."/>
            <person name="Ohkuma M."/>
            <person name="Mitsumori M."/>
        </authorList>
    </citation>
    <scope>NUCLEOTIDE SEQUENCE</scope>
    <source>
        <strain evidence="2">DSM 11371</strain>
    </source>
</reference>
<dbReference type="Proteomes" id="UP000887043">
    <property type="component" value="Unassembled WGS sequence"/>
</dbReference>
<evidence type="ECO:0000313" key="2">
    <source>
        <dbReference type="EMBL" id="GJG29000.1"/>
    </source>
</evidence>
<dbReference type="PANTHER" id="PTHR40396:SF1">
    <property type="entry name" value="ATPASE AAA-TYPE CORE DOMAIN-CONTAINING PROTEIN"/>
    <property type="match status" value="1"/>
</dbReference>
<dbReference type="InterPro" id="IPR003959">
    <property type="entry name" value="ATPase_AAA_core"/>
</dbReference>
<evidence type="ECO:0000259" key="1">
    <source>
        <dbReference type="Pfam" id="PF13304"/>
    </source>
</evidence>
<name>A0AA37HXW8_SEGBR</name>
<dbReference type="EMBL" id="BPTR01000001">
    <property type="protein sequence ID" value="GJG29000.1"/>
    <property type="molecule type" value="Genomic_DNA"/>
</dbReference>
<dbReference type="InterPro" id="IPR027417">
    <property type="entry name" value="P-loop_NTPase"/>
</dbReference>
<sequence length="368" mass="42466">MLTRFAVKNYRGFADNIEWNLSHPCSYSFNTDAIKNGIVKNGIIYGPNGSGKSNLGLAIFDIANHLSHKWKKPDYYLNYTSAYGYNLPVDFEYVFNFGKDVISYNYSKVAKELKGIIVKEQLFLNDKELLYKDTDTLRLNKEFALTDAAIDNLKNSANNISIVNYLLSVVPFPEGHALLKLRNFVENMLFFRSLDNREFIGLKEGGSNIEEYIINNNLTEDFSNFLKEVSGQHFVFAKPMQGENMLYTVINGIRMPFVLVASTGTMNLELQYYWLKEMVNASFIFIDEFDAFYHHELSYTLCRRLFKSDNQLFLTTHDTFLLSNDLLRPDCFFILKNNNISAICNLTDKELRFGHNLEKLYRGGTFGV</sequence>
<dbReference type="RefSeq" id="WP_006281435.1">
    <property type="nucleotide sequence ID" value="NZ_BPTR01000001.1"/>
</dbReference>
<gene>
    <name evidence="2" type="ORF">PRRU23_27000</name>
</gene>
<dbReference type="AlphaFoldDB" id="A0AA37HXW8"/>
<dbReference type="Pfam" id="PF13304">
    <property type="entry name" value="AAA_21"/>
    <property type="match status" value="1"/>
</dbReference>
<dbReference type="PANTHER" id="PTHR40396">
    <property type="entry name" value="ATPASE-LIKE PROTEIN"/>
    <property type="match status" value="1"/>
</dbReference>
<dbReference type="GO" id="GO:0005524">
    <property type="term" value="F:ATP binding"/>
    <property type="evidence" value="ECO:0007669"/>
    <property type="project" value="InterPro"/>
</dbReference>
<feature type="domain" description="ATPase AAA-type core" evidence="1">
    <location>
        <begin position="43"/>
        <end position="323"/>
    </location>
</feature>
<proteinExistence type="predicted"/>